<dbReference type="PROSITE" id="PS51257">
    <property type="entry name" value="PROKAR_LIPOPROTEIN"/>
    <property type="match status" value="1"/>
</dbReference>
<organism evidence="3 4">
    <name type="scientific">Serinibacter arcticus</name>
    <dbReference type="NCBI Taxonomy" id="1655435"/>
    <lineage>
        <taxon>Bacteria</taxon>
        <taxon>Bacillati</taxon>
        <taxon>Actinomycetota</taxon>
        <taxon>Actinomycetes</taxon>
        <taxon>Micrococcales</taxon>
        <taxon>Beutenbergiaceae</taxon>
        <taxon>Serinibacter</taxon>
    </lineage>
</organism>
<feature type="signal peptide" evidence="2">
    <location>
        <begin position="1"/>
        <end position="27"/>
    </location>
</feature>
<dbReference type="Proteomes" id="UP000245166">
    <property type="component" value="Unassembled WGS sequence"/>
</dbReference>
<reference evidence="3 4" key="1">
    <citation type="submission" date="2018-03" db="EMBL/GenBank/DDBJ databases">
        <title>Genome assembly of novel Miniimonas species PCH200.</title>
        <authorList>
            <person name="Thakur V."/>
            <person name="Kumar V."/>
            <person name="Singh D."/>
        </authorList>
    </citation>
    <scope>NUCLEOTIDE SEQUENCE [LARGE SCALE GENOMIC DNA]</scope>
    <source>
        <strain evidence="3 4">PCH200</strain>
    </source>
</reference>
<proteinExistence type="predicted"/>
<feature type="compositionally biased region" description="Basic and acidic residues" evidence="1">
    <location>
        <begin position="135"/>
        <end position="144"/>
    </location>
</feature>
<evidence type="ECO:0008006" key="5">
    <source>
        <dbReference type="Google" id="ProtNLM"/>
    </source>
</evidence>
<dbReference type="OrthoDB" id="3271696at2"/>
<accession>A0A2U1ZU20</accession>
<gene>
    <name evidence="3" type="ORF">C8046_07260</name>
</gene>
<dbReference type="AlphaFoldDB" id="A0A2U1ZU20"/>
<feature type="chain" id="PRO_5015396949" description="Secreted protein" evidence="2">
    <location>
        <begin position="28"/>
        <end position="201"/>
    </location>
</feature>
<keyword evidence="4" id="KW-1185">Reference proteome</keyword>
<evidence type="ECO:0000256" key="2">
    <source>
        <dbReference type="SAM" id="SignalP"/>
    </source>
</evidence>
<feature type="region of interest" description="Disordered" evidence="1">
    <location>
        <begin position="118"/>
        <end position="144"/>
    </location>
</feature>
<evidence type="ECO:0000256" key="1">
    <source>
        <dbReference type="SAM" id="MobiDB-lite"/>
    </source>
</evidence>
<evidence type="ECO:0000313" key="3">
    <source>
        <dbReference type="EMBL" id="PWD50479.1"/>
    </source>
</evidence>
<dbReference type="EMBL" id="PYHR01000002">
    <property type="protein sequence ID" value="PWD50479.1"/>
    <property type="molecule type" value="Genomic_DNA"/>
</dbReference>
<name>A0A2U1ZU20_9MICO</name>
<dbReference type="RefSeq" id="WP_109228860.1">
    <property type="nucleotide sequence ID" value="NZ_PYHR01000002.1"/>
</dbReference>
<protein>
    <recommendedName>
        <fullName evidence="5">Secreted protein</fullName>
    </recommendedName>
</protein>
<evidence type="ECO:0000313" key="4">
    <source>
        <dbReference type="Proteomes" id="UP000245166"/>
    </source>
</evidence>
<keyword evidence="2" id="KW-0732">Signal</keyword>
<sequence>MRNGRTGLAAVAALAVLGAGGMASCQAEEDPISITEDTISTDVLVTASVRTTQDGIWWDYVLENTSSEAVWIVEPRGALVFADRSVAEGVALVAAMYPVRGDVDHAQAPATAVVELAPGETREGTGTAPRPLEPFSDREGDRPVRLPAEPATARICAGYVTSSQVEGAGGVRDLEDGTFSLGNAVGFPLQRLACSTTHPLT</sequence>
<comment type="caution">
    <text evidence="3">The sequence shown here is derived from an EMBL/GenBank/DDBJ whole genome shotgun (WGS) entry which is preliminary data.</text>
</comment>